<dbReference type="SUPFAM" id="SSF161098">
    <property type="entry name" value="MetI-like"/>
    <property type="match status" value="1"/>
</dbReference>
<keyword evidence="4 7" id="KW-0812">Transmembrane</keyword>
<feature type="transmembrane region" description="Helical" evidence="7">
    <location>
        <begin position="158"/>
        <end position="177"/>
    </location>
</feature>
<dbReference type="FunFam" id="1.10.3720.10:FF:000003">
    <property type="entry name" value="Aliphatic sulfonate ABC transporter permease"/>
    <property type="match status" value="1"/>
</dbReference>
<dbReference type="PROSITE" id="PS50928">
    <property type="entry name" value="ABC_TM1"/>
    <property type="match status" value="1"/>
</dbReference>
<evidence type="ECO:0000256" key="3">
    <source>
        <dbReference type="ARBA" id="ARBA00022475"/>
    </source>
</evidence>
<keyword evidence="11" id="KW-1185">Reference proteome</keyword>
<evidence type="ECO:0000256" key="4">
    <source>
        <dbReference type="ARBA" id="ARBA00022692"/>
    </source>
</evidence>
<organism evidence="10 11">
    <name type="scientific">Saccharomonospora glauca K62</name>
    <dbReference type="NCBI Taxonomy" id="928724"/>
    <lineage>
        <taxon>Bacteria</taxon>
        <taxon>Bacillati</taxon>
        <taxon>Actinomycetota</taxon>
        <taxon>Actinomycetes</taxon>
        <taxon>Pseudonocardiales</taxon>
        <taxon>Pseudonocardiaceae</taxon>
        <taxon>Saccharomonospora</taxon>
    </lineage>
</organism>
<evidence type="ECO:0000256" key="8">
    <source>
        <dbReference type="SAM" id="MobiDB-lite"/>
    </source>
</evidence>
<comment type="similarity">
    <text evidence="7">Belongs to the binding-protein-dependent transport system permease family.</text>
</comment>
<reference evidence="11" key="2">
    <citation type="submission" date="2012-01" db="EMBL/GenBank/DDBJ databases">
        <title>Noncontiguous Finished sequence of chromosome of Saccharomonospora glauca K62.</title>
        <authorList>
            <consortium name="US DOE Joint Genome Institute"/>
            <person name="Lucas S."/>
            <person name="Han J."/>
            <person name="Lapidus A."/>
            <person name="Cheng J.-F."/>
            <person name="Goodwin L."/>
            <person name="Pitluck S."/>
            <person name="Peters L."/>
            <person name="Mikhailova N."/>
            <person name="Held B."/>
            <person name="Detter J.C."/>
            <person name="Han C."/>
            <person name="Tapia R."/>
            <person name="Land M."/>
            <person name="Hauser L."/>
            <person name="Kyrpides N."/>
            <person name="Ivanova N."/>
            <person name="Pagani I."/>
            <person name="Brambilla E.-M."/>
            <person name="Klenk H.-P."/>
            <person name="Woyke T."/>
        </authorList>
    </citation>
    <scope>NUCLEOTIDE SEQUENCE [LARGE SCALE GENOMIC DNA]</scope>
    <source>
        <strain evidence="11">K62</strain>
    </source>
</reference>
<dbReference type="PANTHER" id="PTHR30151">
    <property type="entry name" value="ALKANE SULFONATE ABC TRANSPORTER-RELATED, MEMBRANE SUBUNIT"/>
    <property type="match status" value="1"/>
</dbReference>
<dbReference type="OrthoDB" id="9796361at2"/>
<dbReference type="EMBL" id="CM001484">
    <property type="protein sequence ID" value="EIE98790.1"/>
    <property type="molecule type" value="Genomic_DNA"/>
</dbReference>
<evidence type="ECO:0000256" key="7">
    <source>
        <dbReference type="RuleBase" id="RU363032"/>
    </source>
</evidence>
<feature type="transmembrane region" description="Helical" evidence="7">
    <location>
        <begin position="198"/>
        <end position="219"/>
    </location>
</feature>
<keyword evidence="5 7" id="KW-1133">Transmembrane helix</keyword>
<sequence>MTRAHAPVTTDRPATEQTLPEATPAPRRARRRPLVPRPLKPIGLLLGPVVLLAVWEFAATVGWLSPRMLAAPSVAVRTGFDMLVGGDLLPHLAASARRAGLGLVIGVVLGVVLALLSGLTRAGEAAIDGLVQIKRAIPTLALIPLVILWLGIGEEMKVAVIVGSVFVPVYLNTHAGLRGIDLRYVELARTLGLRRAEFVRLVALPGALPGFFTGLRLAVTMCWTALVVLEQINATEGIGYLMTKARDYGQTDVIVVGLVTYAVLGLVSDFTVRFLERKVLSWRRTIGS</sequence>
<dbReference type="AlphaFoldDB" id="I1D1G6"/>
<dbReference type="Proteomes" id="UP000005087">
    <property type="component" value="Chromosome"/>
</dbReference>
<dbReference type="HOGENOM" id="CLU_046113_1_2_11"/>
<evidence type="ECO:0000259" key="9">
    <source>
        <dbReference type="PROSITE" id="PS50928"/>
    </source>
</evidence>
<gene>
    <name evidence="10" type="ORF">SacglDRAFT_01880</name>
</gene>
<name>I1D1G6_9PSEU</name>
<dbReference type="InterPro" id="IPR035906">
    <property type="entry name" value="MetI-like_sf"/>
</dbReference>
<dbReference type="CDD" id="cd06261">
    <property type="entry name" value="TM_PBP2"/>
    <property type="match status" value="1"/>
</dbReference>
<keyword evidence="6 7" id="KW-0472">Membrane</keyword>
<comment type="subcellular location">
    <subcellularLocation>
        <location evidence="1 7">Cell membrane</location>
        <topology evidence="1 7">Multi-pass membrane protein</topology>
    </subcellularLocation>
</comment>
<evidence type="ECO:0000313" key="11">
    <source>
        <dbReference type="Proteomes" id="UP000005087"/>
    </source>
</evidence>
<feature type="transmembrane region" description="Helical" evidence="7">
    <location>
        <begin position="42"/>
        <end position="64"/>
    </location>
</feature>
<proteinExistence type="inferred from homology"/>
<dbReference type="STRING" id="928724.SacglDRAFT_01880"/>
<evidence type="ECO:0000256" key="2">
    <source>
        <dbReference type="ARBA" id="ARBA00022448"/>
    </source>
</evidence>
<feature type="transmembrane region" description="Helical" evidence="7">
    <location>
        <begin position="99"/>
        <end position="116"/>
    </location>
</feature>
<evidence type="ECO:0000256" key="6">
    <source>
        <dbReference type="ARBA" id="ARBA00023136"/>
    </source>
</evidence>
<dbReference type="PANTHER" id="PTHR30151:SF38">
    <property type="entry name" value="ALIPHATIC SULFONATES TRANSPORT PERMEASE PROTEIN SSUC-RELATED"/>
    <property type="match status" value="1"/>
</dbReference>
<keyword evidence="3" id="KW-1003">Cell membrane</keyword>
<dbReference type="InterPro" id="IPR000515">
    <property type="entry name" value="MetI-like"/>
</dbReference>
<feature type="domain" description="ABC transmembrane type-1" evidence="9">
    <location>
        <begin position="92"/>
        <end position="272"/>
    </location>
</feature>
<dbReference type="Gene3D" id="1.10.3720.10">
    <property type="entry name" value="MetI-like"/>
    <property type="match status" value="1"/>
</dbReference>
<dbReference type="RefSeq" id="WP_005463836.1">
    <property type="nucleotide sequence ID" value="NZ_CM001484.1"/>
</dbReference>
<evidence type="ECO:0000313" key="10">
    <source>
        <dbReference type="EMBL" id="EIE98790.1"/>
    </source>
</evidence>
<dbReference type="Pfam" id="PF00528">
    <property type="entry name" value="BPD_transp_1"/>
    <property type="match status" value="1"/>
</dbReference>
<evidence type="ECO:0000256" key="1">
    <source>
        <dbReference type="ARBA" id="ARBA00004651"/>
    </source>
</evidence>
<dbReference type="eggNOG" id="COG0600">
    <property type="taxonomic scope" value="Bacteria"/>
</dbReference>
<dbReference type="GO" id="GO:0005886">
    <property type="term" value="C:plasma membrane"/>
    <property type="evidence" value="ECO:0007669"/>
    <property type="project" value="UniProtKB-SubCell"/>
</dbReference>
<evidence type="ECO:0000256" key="5">
    <source>
        <dbReference type="ARBA" id="ARBA00022989"/>
    </source>
</evidence>
<accession>I1D1G6</accession>
<protein>
    <submittedName>
        <fullName evidence="10">ABC-type nitrate/sulfonate/bicarbonate transport system, permease component</fullName>
    </submittedName>
</protein>
<feature type="transmembrane region" description="Helical" evidence="7">
    <location>
        <begin position="253"/>
        <end position="275"/>
    </location>
</feature>
<reference evidence="10 11" key="1">
    <citation type="submission" date="2011-09" db="EMBL/GenBank/DDBJ databases">
        <authorList>
            <consortium name="US DOE Joint Genome Institute (JGI-PGF)"/>
            <person name="Lucas S."/>
            <person name="Han J."/>
            <person name="Lapidus A."/>
            <person name="Cheng J.-F."/>
            <person name="Goodwin L."/>
            <person name="Pitluck S."/>
            <person name="Peters L."/>
            <person name="Land M.L."/>
            <person name="Hauser L."/>
            <person name="Brambilla E."/>
            <person name="Klenk H.-P."/>
            <person name="Woyke T.J."/>
        </authorList>
    </citation>
    <scope>NUCLEOTIDE SEQUENCE [LARGE SCALE GENOMIC DNA]</scope>
    <source>
        <strain evidence="10 11">K62</strain>
    </source>
</reference>
<keyword evidence="2 7" id="KW-0813">Transport</keyword>
<dbReference type="GO" id="GO:0042918">
    <property type="term" value="P:alkanesulfonate transmembrane transport"/>
    <property type="evidence" value="ECO:0007669"/>
    <property type="project" value="UniProtKB-ARBA"/>
</dbReference>
<feature type="region of interest" description="Disordered" evidence="8">
    <location>
        <begin position="1"/>
        <end position="32"/>
    </location>
</feature>
<feature type="transmembrane region" description="Helical" evidence="7">
    <location>
        <begin position="136"/>
        <end position="152"/>
    </location>
</feature>